<dbReference type="OrthoDB" id="5303367at2759"/>
<feature type="signal peptide" evidence="2">
    <location>
        <begin position="1"/>
        <end position="16"/>
    </location>
</feature>
<protein>
    <recommendedName>
        <fullName evidence="5">Heterokaryon incompatibility domain-containing protein</fullName>
    </recommendedName>
</protein>
<dbReference type="AlphaFoldDB" id="A0A284S7L0"/>
<proteinExistence type="predicted"/>
<reference evidence="4" key="1">
    <citation type="journal article" date="2017" name="Nat. Ecol. Evol.">
        <title>Genome expansion and lineage-specific genetic innovations in the forest pathogenic fungi Armillaria.</title>
        <authorList>
            <person name="Sipos G."/>
            <person name="Prasanna A.N."/>
            <person name="Walter M.C."/>
            <person name="O'Connor E."/>
            <person name="Balint B."/>
            <person name="Krizsan K."/>
            <person name="Kiss B."/>
            <person name="Hess J."/>
            <person name="Varga T."/>
            <person name="Slot J."/>
            <person name="Riley R."/>
            <person name="Boka B."/>
            <person name="Rigling D."/>
            <person name="Barry K."/>
            <person name="Lee J."/>
            <person name="Mihaltcheva S."/>
            <person name="LaButti K."/>
            <person name="Lipzen A."/>
            <person name="Waldron R."/>
            <person name="Moloney N.M."/>
            <person name="Sperisen C."/>
            <person name="Kredics L."/>
            <person name="Vagvoelgyi C."/>
            <person name="Patrignani A."/>
            <person name="Fitzpatrick D."/>
            <person name="Nagy I."/>
            <person name="Doyle S."/>
            <person name="Anderson J.B."/>
            <person name="Grigoriev I.V."/>
            <person name="Gueldener U."/>
            <person name="Muensterkoetter M."/>
            <person name="Nagy L.G."/>
        </authorList>
    </citation>
    <scope>NUCLEOTIDE SEQUENCE [LARGE SCALE GENOMIC DNA]</scope>
    <source>
        <strain evidence="4">C18/9</strain>
    </source>
</reference>
<gene>
    <name evidence="3" type="ORF">ARMOST_20492</name>
</gene>
<evidence type="ECO:0000256" key="1">
    <source>
        <dbReference type="SAM" id="MobiDB-lite"/>
    </source>
</evidence>
<accession>A0A284S7L0</accession>
<keyword evidence="4" id="KW-1185">Reference proteome</keyword>
<sequence length="812" mass="91361">MLHSILILLGLGKVLVKRWKRWFRKNKDYIRVCDEDEETNEANRLPDDDLSAIAENGEQDSSIPTLEQQSFAGGTPVVPSSLADLPFADLDIDAMLEEFDDSATHSIAYNHEEEQANHLPDLMLSAVAENGRQDSGISAQKQQSSASVPSCLADLPFAELNINTMLKQCNDSATPRISHNLEDEQTQHEYCLPEGTLSTSAENSQQDSSIPALEQHSSTGGTPVVPSGLADVPCADLDIDAALEELDDSAASDMSHSFEEEQTDEVNRLPDGTLSAFIETGQPKSSIPVRKQQSHAGSRLVIPSALANLSCAKLGVDAVFVKLNTILGTSHKLTASASSVLELYIARNDDLGTVYGHLRKYWADSLFPHIDIYTRAAEEELQQREQKLLVNGRIWARHTTGCRRIWDLYANRVVPFMAGRSSTWGISHAWVDARDRVDVWTPINRREWPVPVPKDANLDLIRIEMLNLGAEYAWLDVLCLRQEGGPREDLRVQEWKTDVPTIGWVYLRKRVVCYFCGLGQPLRLKLGYFEDDRCWFKRAWTLQEISQNTIIGGETGDDGTLAEDVQVMLREQVESLQKMRESRFMFDVLSEMKKRVSTKSLDKVAGLGYILDLTYLPIYDGSQSEEEAWAALVDAMSKYSRWDLFFLYPEPGDGSKCWRPSWNQIMTKILPSHPMSLSYVTFGESDYLSTDDSADSYQGYHIDSGYVEGLSHPSYNGMPRQGQLVVKDGSTYTFKIVADHTYPIPEGSYTLLFQWDTSKKSDYYCRQCFVVVGRQRPDGKFEKLSVFRMLDDDEGTLFLKLGIKKYASMVLC</sequence>
<dbReference type="EMBL" id="FUEG01000039">
    <property type="protein sequence ID" value="SJL16956.1"/>
    <property type="molecule type" value="Genomic_DNA"/>
</dbReference>
<evidence type="ECO:0008006" key="5">
    <source>
        <dbReference type="Google" id="ProtNLM"/>
    </source>
</evidence>
<feature type="region of interest" description="Disordered" evidence="1">
    <location>
        <begin position="197"/>
        <end position="227"/>
    </location>
</feature>
<feature type="chain" id="PRO_5012741219" description="Heterokaryon incompatibility domain-containing protein" evidence="2">
    <location>
        <begin position="17"/>
        <end position="812"/>
    </location>
</feature>
<dbReference type="Proteomes" id="UP000219338">
    <property type="component" value="Unassembled WGS sequence"/>
</dbReference>
<keyword evidence="2" id="KW-0732">Signal</keyword>
<evidence type="ECO:0000256" key="2">
    <source>
        <dbReference type="SAM" id="SignalP"/>
    </source>
</evidence>
<name>A0A284S7L0_ARMOS</name>
<feature type="compositionally biased region" description="Polar residues" evidence="1">
    <location>
        <begin position="197"/>
        <end position="221"/>
    </location>
</feature>
<evidence type="ECO:0000313" key="4">
    <source>
        <dbReference type="Proteomes" id="UP000219338"/>
    </source>
</evidence>
<organism evidence="3 4">
    <name type="scientific">Armillaria ostoyae</name>
    <name type="common">Armillaria root rot fungus</name>
    <dbReference type="NCBI Taxonomy" id="47428"/>
    <lineage>
        <taxon>Eukaryota</taxon>
        <taxon>Fungi</taxon>
        <taxon>Dikarya</taxon>
        <taxon>Basidiomycota</taxon>
        <taxon>Agaricomycotina</taxon>
        <taxon>Agaricomycetes</taxon>
        <taxon>Agaricomycetidae</taxon>
        <taxon>Agaricales</taxon>
        <taxon>Marasmiineae</taxon>
        <taxon>Physalacriaceae</taxon>
        <taxon>Armillaria</taxon>
    </lineage>
</organism>
<evidence type="ECO:0000313" key="3">
    <source>
        <dbReference type="EMBL" id="SJL16956.1"/>
    </source>
</evidence>